<dbReference type="InterPro" id="IPR036196">
    <property type="entry name" value="Ptyr_pPase_sf"/>
</dbReference>
<keyword evidence="2" id="KW-0378">Hydrolase</keyword>
<dbReference type="EMBL" id="CP129113">
    <property type="protein sequence ID" value="WLV24203.1"/>
    <property type="molecule type" value="Genomic_DNA"/>
</dbReference>
<dbReference type="SMART" id="SM00226">
    <property type="entry name" value="LMWPc"/>
    <property type="match status" value="1"/>
</dbReference>
<dbReference type="RefSeq" id="WP_348026988.1">
    <property type="nucleotide sequence ID" value="NZ_CP129113.1"/>
</dbReference>
<name>A0ABY9KTQ9_9BACI</name>
<feature type="domain" description="Phosphotyrosine protein phosphatase I" evidence="4">
    <location>
        <begin position="1"/>
        <end position="182"/>
    </location>
</feature>
<dbReference type="Pfam" id="PF01451">
    <property type="entry name" value="LMWPc"/>
    <property type="match status" value="1"/>
</dbReference>
<accession>A0ABY9KTQ9</accession>
<dbReference type="Gene3D" id="3.40.50.2300">
    <property type="match status" value="1"/>
</dbReference>
<evidence type="ECO:0000313" key="6">
    <source>
        <dbReference type="Proteomes" id="UP001180087"/>
    </source>
</evidence>
<keyword evidence="3" id="KW-0904">Protein phosphatase</keyword>
<evidence type="ECO:0000256" key="2">
    <source>
        <dbReference type="ARBA" id="ARBA00022801"/>
    </source>
</evidence>
<dbReference type="InterPro" id="IPR050438">
    <property type="entry name" value="LMW_PTPase"/>
</dbReference>
<dbReference type="CDD" id="cd16344">
    <property type="entry name" value="LMWPAP"/>
    <property type="match status" value="1"/>
</dbReference>
<dbReference type="PANTHER" id="PTHR11717:SF31">
    <property type="entry name" value="LOW MOLECULAR WEIGHT PROTEIN-TYROSINE-PHOSPHATASE ETP-RELATED"/>
    <property type="match status" value="1"/>
</dbReference>
<evidence type="ECO:0000259" key="4">
    <source>
        <dbReference type="SMART" id="SM00226"/>
    </source>
</evidence>
<dbReference type="PRINTS" id="PR00719">
    <property type="entry name" value="LMWPTPASE"/>
</dbReference>
<evidence type="ECO:0000313" key="5">
    <source>
        <dbReference type="EMBL" id="WLV24203.1"/>
    </source>
</evidence>
<proteinExistence type="inferred from homology"/>
<protein>
    <submittedName>
        <fullName evidence="5">Low molecular weight protein arginine phosphatase</fullName>
    </submittedName>
</protein>
<dbReference type="Proteomes" id="UP001180087">
    <property type="component" value="Chromosome"/>
</dbReference>
<dbReference type="SUPFAM" id="SSF52788">
    <property type="entry name" value="Phosphotyrosine protein phosphatases I"/>
    <property type="match status" value="1"/>
</dbReference>
<keyword evidence="6" id="KW-1185">Reference proteome</keyword>
<organism evidence="5 6">
    <name type="scientific">Aciduricibacillus chroicocephali</name>
    <dbReference type="NCBI Taxonomy" id="3054939"/>
    <lineage>
        <taxon>Bacteria</taxon>
        <taxon>Bacillati</taxon>
        <taxon>Bacillota</taxon>
        <taxon>Bacilli</taxon>
        <taxon>Bacillales</taxon>
        <taxon>Bacillaceae</taxon>
        <taxon>Aciduricibacillus</taxon>
    </lineage>
</organism>
<reference evidence="5" key="1">
    <citation type="submission" date="2023-06" db="EMBL/GenBank/DDBJ databases">
        <title>A Treasure from Seagulls: Isolation and Description of Aciduricobacillus qingdaonensis gen. nov., sp. nov., a Rare Obligately Uric Acid-utilizing Member in the Family Bacillaceae.</title>
        <authorList>
            <person name="Liu W."/>
            <person name="Wang B."/>
        </authorList>
    </citation>
    <scope>NUCLEOTIDE SEQUENCE</scope>
    <source>
        <strain evidence="5">44XB</strain>
    </source>
</reference>
<gene>
    <name evidence="5" type="ORF">QR721_11235</name>
</gene>
<comment type="similarity">
    <text evidence="1">Belongs to the low molecular weight phosphotyrosine protein phosphatase family.</text>
</comment>
<evidence type="ECO:0000256" key="1">
    <source>
        <dbReference type="ARBA" id="ARBA00011063"/>
    </source>
</evidence>
<dbReference type="InterPro" id="IPR017867">
    <property type="entry name" value="Tyr_phospatase_low_mol_wt"/>
</dbReference>
<dbReference type="InterPro" id="IPR023485">
    <property type="entry name" value="Ptyr_pPase"/>
</dbReference>
<dbReference type="PANTHER" id="PTHR11717">
    <property type="entry name" value="LOW MOLECULAR WEIGHT PROTEIN TYROSINE PHOSPHATASE"/>
    <property type="match status" value="1"/>
</dbReference>
<evidence type="ECO:0000256" key="3">
    <source>
        <dbReference type="ARBA" id="ARBA00022912"/>
    </source>
</evidence>
<sequence>MNILFVCTGNTCRSPMAAALMKEKYGEADVLSAGIFAYNGSGAAPQAIAALEEVGIAAPHQSQNVTPELLEWADLVLTMTTGHKQSLIMQYPGYQNKYFTLKEYTAETDKEVWTHLKKLQTELETEQATLSAERKAELLAEIGKLESKLINYDISDPFGGPIELYRETLKELDRHLGLLSDKLKRQ</sequence>